<proteinExistence type="predicted"/>
<evidence type="ECO:0000313" key="2">
    <source>
        <dbReference type="Proteomes" id="UP000531561"/>
    </source>
</evidence>
<gene>
    <name evidence="1" type="ORF">Bfra_001193</name>
</gene>
<dbReference type="RefSeq" id="XP_037195785.1">
    <property type="nucleotide sequence ID" value="XM_037331631.1"/>
</dbReference>
<keyword evidence="2" id="KW-1185">Reference proteome</keyword>
<dbReference type="AlphaFoldDB" id="A0A8H6ELS2"/>
<name>A0A8H6ELS2_9HELO</name>
<dbReference type="Proteomes" id="UP000531561">
    <property type="component" value="Unassembled WGS sequence"/>
</dbReference>
<organism evidence="1 2">
    <name type="scientific">Botrytis fragariae</name>
    <dbReference type="NCBI Taxonomy" id="1964551"/>
    <lineage>
        <taxon>Eukaryota</taxon>
        <taxon>Fungi</taxon>
        <taxon>Dikarya</taxon>
        <taxon>Ascomycota</taxon>
        <taxon>Pezizomycotina</taxon>
        <taxon>Leotiomycetes</taxon>
        <taxon>Helotiales</taxon>
        <taxon>Sclerotiniaceae</taxon>
        <taxon>Botrytis</taxon>
    </lineage>
</organism>
<dbReference type="GeneID" id="59255323"/>
<accession>A0A8H6ELS2</accession>
<dbReference type="EMBL" id="JABFCT010000003">
    <property type="protein sequence ID" value="KAF5876839.1"/>
    <property type="molecule type" value="Genomic_DNA"/>
</dbReference>
<reference evidence="1 2" key="1">
    <citation type="journal article" date="2020" name="Phytopathology">
        <title>A high-quality genome resource of Botrytis fragariae, a new and rapidly spreading fungal pathogen causing strawberry gray mold in the U.S.A.</title>
        <authorList>
            <person name="Wu Y."/>
            <person name="Saski C.A."/>
            <person name="Schnabel G."/>
            <person name="Xiao S."/>
            <person name="Hu M."/>
        </authorList>
    </citation>
    <scope>NUCLEOTIDE SEQUENCE [LARGE SCALE GENOMIC DNA]</scope>
    <source>
        <strain evidence="1 2">BVB16</strain>
    </source>
</reference>
<comment type="caution">
    <text evidence="1">The sequence shown here is derived from an EMBL/GenBank/DDBJ whole genome shotgun (WGS) entry which is preliminary data.</text>
</comment>
<sequence length="60" mass="7172">MINKPLHQDAIDYHTGKRFLVFLMEIRREWSYAEQPLATLTNIRLFNLKYSLFSSVARDI</sequence>
<evidence type="ECO:0000313" key="1">
    <source>
        <dbReference type="EMBL" id="KAF5876839.1"/>
    </source>
</evidence>
<protein>
    <submittedName>
        <fullName evidence="1">Uncharacterized protein</fullName>
    </submittedName>
</protein>